<dbReference type="CDD" id="cd11386">
    <property type="entry name" value="MCP_signal"/>
    <property type="match status" value="1"/>
</dbReference>
<organism evidence="6 7">
    <name type="scientific">Vibrio palustris</name>
    <dbReference type="NCBI Taxonomy" id="1918946"/>
    <lineage>
        <taxon>Bacteria</taxon>
        <taxon>Pseudomonadati</taxon>
        <taxon>Pseudomonadota</taxon>
        <taxon>Gammaproteobacteria</taxon>
        <taxon>Vibrionales</taxon>
        <taxon>Vibrionaceae</taxon>
        <taxon>Vibrio</taxon>
    </lineage>
</organism>
<feature type="domain" description="PAC" evidence="5">
    <location>
        <begin position="209"/>
        <end position="261"/>
    </location>
</feature>
<keyword evidence="1 2" id="KW-0807">Transducer</keyword>
<dbReference type="NCBIfam" id="TIGR00229">
    <property type="entry name" value="sensory_box"/>
    <property type="match status" value="2"/>
</dbReference>
<sequence>MFFKRTQKKNPQAEVYSDYIYSSLKSYVAWIEFELDGSVKDVNDLFLNILGYQREEVLHQHHQLFCLTSEVKSPNYQEFWNRLRAGEPQKDIFTRIAKDGSKVILDATYFPIINDKSEVVAVGKLATDISILFNEQQQKESVLNALDRSMSCIEFDTQGNIIDANENFLTTLGYNAREVIGKHHRIFCDGNFYAENPNFWESLAQGKFQSGQFLRKSKTGQDVWIEATYNPIFDMSGKVVKVVKFASDISISVEKNLATARASEVAYNTSRETAKVAQDGSTLLSDAVVISQNISTQVENTMGKVNVLNESSTNIEAMVATIRGIADQTNLLALNAAIEAARAGEYGRGFAVVADEVRQLASRTSGSTSQIEEVVNKNRAQLKDVTDTMENVCDTAEQGRDKITQVSQVMEDIYRGAENVSNTVASLNSIH</sequence>
<dbReference type="Proteomes" id="UP000189475">
    <property type="component" value="Unassembled WGS sequence"/>
</dbReference>
<dbReference type="InterPro" id="IPR050903">
    <property type="entry name" value="Bact_Chemotaxis_MeTrfase"/>
</dbReference>
<dbReference type="GO" id="GO:0007165">
    <property type="term" value="P:signal transduction"/>
    <property type="evidence" value="ECO:0007669"/>
    <property type="project" value="UniProtKB-KW"/>
</dbReference>
<dbReference type="InterPro" id="IPR000014">
    <property type="entry name" value="PAS"/>
</dbReference>
<reference evidence="6 7" key="1">
    <citation type="submission" date="2017-02" db="EMBL/GenBank/DDBJ databases">
        <authorList>
            <person name="Peterson S.W."/>
        </authorList>
    </citation>
    <scope>NUCLEOTIDE SEQUENCE [LARGE SCALE GENOMIC DNA]</scope>
    <source>
        <strain evidence="6 7">CECT 9027</strain>
    </source>
</reference>
<evidence type="ECO:0000256" key="2">
    <source>
        <dbReference type="PROSITE-ProRule" id="PRU00284"/>
    </source>
</evidence>
<dbReference type="InterPro" id="IPR004090">
    <property type="entry name" value="Chemotax_Me-accpt_rcpt"/>
</dbReference>
<evidence type="ECO:0000256" key="1">
    <source>
        <dbReference type="ARBA" id="ARBA00023224"/>
    </source>
</evidence>
<evidence type="ECO:0000313" key="6">
    <source>
        <dbReference type="EMBL" id="SJL83330.1"/>
    </source>
</evidence>
<evidence type="ECO:0000313" key="7">
    <source>
        <dbReference type="Proteomes" id="UP000189475"/>
    </source>
</evidence>
<dbReference type="PROSITE" id="PS50113">
    <property type="entry name" value="PAC"/>
    <property type="match status" value="1"/>
</dbReference>
<dbReference type="PROSITE" id="PS50111">
    <property type="entry name" value="CHEMOTAXIS_TRANSDUC_2"/>
    <property type="match status" value="1"/>
</dbReference>
<dbReference type="SMART" id="SM00091">
    <property type="entry name" value="PAS"/>
    <property type="match status" value="2"/>
</dbReference>
<dbReference type="SMART" id="SM00283">
    <property type="entry name" value="MA"/>
    <property type="match status" value="1"/>
</dbReference>
<proteinExistence type="predicted"/>
<dbReference type="AlphaFoldDB" id="A0A1R4B332"/>
<feature type="domain" description="Methyl-accepting transducer" evidence="3">
    <location>
        <begin position="260"/>
        <end position="431"/>
    </location>
</feature>
<dbReference type="InterPro" id="IPR001610">
    <property type="entry name" value="PAC"/>
</dbReference>
<dbReference type="SMART" id="SM00086">
    <property type="entry name" value="PAC"/>
    <property type="match status" value="2"/>
</dbReference>
<dbReference type="Pfam" id="PF13426">
    <property type="entry name" value="PAS_9"/>
    <property type="match status" value="2"/>
</dbReference>
<evidence type="ECO:0000259" key="3">
    <source>
        <dbReference type="PROSITE" id="PS50111"/>
    </source>
</evidence>
<dbReference type="CDD" id="cd00130">
    <property type="entry name" value="PAS"/>
    <property type="match status" value="2"/>
</dbReference>
<dbReference type="PRINTS" id="PR00260">
    <property type="entry name" value="CHEMTRNSDUCR"/>
</dbReference>
<protein>
    <submittedName>
        <fullName evidence="6">Biofilm dispersion protein BdlA</fullName>
    </submittedName>
</protein>
<dbReference type="STRING" id="1918946.VPAL9027_01296"/>
<dbReference type="Gene3D" id="1.10.287.950">
    <property type="entry name" value="Methyl-accepting chemotaxis protein"/>
    <property type="match status" value="1"/>
</dbReference>
<dbReference type="SUPFAM" id="SSF58104">
    <property type="entry name" value="Methyl-accepting chemotaxis protein (MCP) signaling domain"/>
    <property type="match status" value="1"/>
</dbReference>
<dbReference type="OrthoDB" id="9765776at2"/>
<dbReference type="Gene3D" id="3.30.450.20">
    <property type="entry name" value="PAS domain"/>
    <property type="match status" value="2"/>
</dbReference>
<dbReference type="PANTHER" id="PTHR24422">
    <property type="entry name" value="CHEMOTAXIS PROTEIN METHYLTRANSFERASE"/>
    <property type="match status" value="1"/>
</dbReference>
<evidence type="ECO:0000259" key="4">
    <source>
        <dbReference type="PROSITE" id="PS50112"/>
    </source>
</evidence>
<dbReference type="InterPro" id="IPR000700">
    <property type="entry name" value="PAS-assoc_C"/>
</dbReference>
<dbReference type="PANTHER" id="PTHR24422:SF10">
    <property type="entry name" value="CHEMOTAXIS PROTEIN METHYLTRANSFERASE 2"/>
    <property type="match status" value="1"/>
</dbReference>
<dbReference type="SUPFAM" id="SSF55785">
    <property type="entry name" value="PYP-like sensor domain (PAS domain)"/>
    <property type="match status" value="2"/>
</dbReference>
<accession>A0A1R4B332</accession>
<dbReference type="Pfam" id="PF00015">
    <property type="entry name" value="MCPsignal"/>
    <property type="match status" value="1"/>
</dbReference>
<dbReference type="PROSITE" id="PS50112">
    <property type="entry name" value="PAS"/>
    <property type="match status" value="1"/>
</dbReference>
<dbReference type="GO" id="GO:0004888">
    <property type="term" value="F:transmembrane signaling receptor activity"/>
    <property type="evidence" value="ECO:0007669"/>
    <property type="project" value="InterPro"/>
</dbReference>
<dbReference type="InterPro" id="IPR004089">
    <property type="entry name" value="MCPsignal_dom"/>
</dbReference>
<feature type="domain" description="PAS" evidence="4">
    <location>
        <begin position="156"/>
        <end position="182"/>
    </location>
</feature>
<dbReference type="GO" id="GO:0016020">
    <property type="term" value="C:membrane"/>
    <property type="evidence" value="ECO:0007669"/>
    <property type="project" value="InterPro"/>
</dbReference>
<dbReference type="GO" id="GO:0006935">
    <property type="term" value="P:chemotaxis"/>
    <property type="evidence" value="ECO:0007669"/>
    <property type="project" value="InterPro"/>
</dbReference>
<keyword evidence="7" id="KW-1185">Reference proteome</keyword>
<dbReference type="EMBL" id="FUFT01000002">
    <property type="protein sequence ID" value="SJL83330.1"/>
    <property type="molecule type" value="Genomic_DNA"/>
</dbReference>
<gene>
    <name evidence="6" type="primary">bdlA_2</name>
    <name evidence="6" type="ORF">VPAL9027_01296</name>
</gene>
<dbReference type="InterPro" id="IPR035965">
    <property type="entry name" value="PAS-like_dom_sf"/>
</dbReference>
<evidence type="ECO:0000259" key="5">
    <source>
        <dbReference type="PROSITE" id="PS50113"/>
    </source>
</evidence>
<name>A0A1R4B332_9VIBR</name>